<accession>A0A643JSG1</accession>
<evidence type="ECO:0008006" key="5">
    <source>
        <dbReference type="Google" id="ProtNLM"/>
    </source>
</evidence>
<evidence type="ECO:0000313" key="2">
    <source>
        <dbReference type="EMBL" id="KAB1185829.1"/>
    </source>
</evidence>
<organism evidence="1">
    <name type="scientific">Haloferax sp. CBA1149</name>
    <dbReference type="NCBI Taxonomy" id="2650753"/>
    <lineage>
        <taxon>Archaea</taxon>
        <taxon>Methanobacteriati</taxon>
        <taxon>Methanobacteriota</taxon>
        <taxon>Stenosarchaea group</taxon>
        <taxon>Halobacteria</taxon>
        <taxon>Halobacteriales</taxon>
        <taxon>Haloferacaceae</taxon>
        <taxon>Haloferax</taxon>
    </lineage>
</organism>
<evidence type="ECO:0000313" key="4">
    <source>
        <dbReference type="EMBL" id="KAB1187793.1"/>
    </source>
</evidence>
<dbReference type="EMBL" id="VZUS01000003">
    <property type="protein sequence ID" value="KAB1185673.1"/>
    <property type="molecule type" value="Genomic_DNA"/>
</dbReference>
<gene>
    <name evidence="3" type="ORF">Hfx1149_02175</name>
    <name evidence="4" type="ORF">Hfx1149_07000</name>
    <name evidence="2" type="ORF">Hfx1149_14515</name>
    <name evidence="1" type="ORF">Hfx1149_14650</name>
</gene>
<dbReference type="InterPro" id="IPR058715">
    <property type="entry name" value="PDDEXK_nuclease-rel"/>
</dbReference>
<reference evidence="1" key="1">
    <citation type="submission" date="2019-09" db="EMBL/GenBank/DDBJ databases">
        <title>Genomic analysis of Haloferax sp. CBA1149.</title>
        <authorList>
            <person name="Roh S.W."/>
        </authorList>
    </citation>
    <scope>NUCLEOTIDE SEQUENCE</scope>
    <source>
        <strain evidence="1">CBA1149</strain>
    </source>
</reference>
<dbReference type="AlphaFoldDB" id="A0A643JSG1"/>
<dbReference type="Pfam" id="PF25941">
    <property type="entry name" value="PDDEXK_16"/>
    <property type="match status" value="1"/>
</dbReference>
<sequence>MTNRSKKAAHYGALAERAARQRYGLVSAHSSWQDAETDDGRPVEIKAAMVNRRSGKIGRFRVFEDYHARLRREGGLYVFVLYSATGGAGGGGIRVRNMRSVEASSLRLRFYGSGGHRNSEQVKIHPRRIFV</sequence>
<evidence type="ECO:0000313" key="1">
    <source>
        <dbReference type="EMBL" id="KAB1185673.1"/>
    </source>
</evidence>
<comment type="caution">
    <text evidence="1">The sequence shown here is derived from an EMBL/GenBank/DDBJ whole genome shotgun (WGS) entry which is preliminary data.</text>
</comment>
<dbReference type="EMBL" id="VZUS01000002">
    <property type="protein sequence ID" value="KAB1185829.1"/>
    <property type="molecule type" value="Genomic_DNA"/>
</dbReference>
<dbReference type="EMBL" id="VZUS01000001">
    <property type="protein sequence ID" value="KAB1187793.1"/>
    <property type="molecule type" value="Genomic_DNA"/>
</dbReference>
<evidence type="ECO:0000313" key="3">
    <source>
        <dbReference type="EMBL" id="KAB1186896.1"/>
    </source>
</evidence>
<name>A0A643JSG1_9EURY</name>
<proteinExistence type="predicted"/>
<dbReference type="EMBL" id="VZUS01000001">
    <property type="protein sequence ID" value="KAB1186896.1"/>
    <property type="molecule type" value="Genomic_DNA"/>
</dbReference>
<protein>
    <recommendedName>
        <fullName evidence="5">PD(D/E)XK endonuclease domain-containing protein</fullName>
    </recommendedName>
</protein>